<protein>
    <submittedName>
        <fullName evidence="2">Uncharacterized protein</fullName>
    </submittedName>
</protein>
<sequence length="114" mass="12447">MTDLPTELAPLRPEQRDVVDLARVFAGAEIRPRARAVDGADVETPWDLWHGPELSESDFRTVPPEALLAPLPTADPVDRHTRVSRKAPHACVPAATETLDRPGPTLITVPEETS</sequence>
<feature type="region of interest" description="Disordered" evidence="1">
    <location>
        <begin position="70"/>
        <end position="104"/>
    </location>
</feature>
<evidence type="ECO:0000313" key="2">
    <source>
        <dbReference type="EMBL" id="KUN03103.1"/>
    </source>
</evidence>
<accession>A0A117Q0Y0</accession>
<organism evidence="2 3">
    <name type="scientific">Streptomyces yokosukanensis</name>
    <dbReference type="NCBI Taxonomy" id="67386"/>
    <lineage>
        <taxon>Bacteria</taxon>
        <taxon>Bacillati</taxon>
        <taxon>Actinomycetota</taxon>
        <taxon>Actinomycetes</taxon>
        <taxon>Kitasatosporales</taxon>
        <taxon>Streptomycetaceae</taxon>
        <taxon>Streptomyces</taxon>
    </lineage>
</organism>
<dbReference type="AlphaFoldDB" id="A0A117Q0Y0"/>
<comment type="caution">
    <text evidence="2">The sequence shown here is derived from an EMBL/GenBank/DDBJ whole genome shotgun (WGS) entry which is preliminary data.</text>
</comment>
<gene>
    <name evidence="2" type="ORF">AQI95_24380</name>
</gene>
<evidence type="ECO:0000256" key="1">
    <source>
        <dbReference type="SAM" id="MobiDB-lite"/>
    </source>
</evidence>
<dbReference type="STRING" id="67386.AQI95_24380"/>
<evidence type="ECO:0000313" key="3">
    <source>
        <dbReference type="Proteomes" id="UP000053127"/>
    </source>
</evidence>
<name>A0A117Q0Y0_9ACTN</name>
<dbReference type="EMBL" id="LMWN01000035">
    <property type="protein sequence ID" value="KUN03103.1"/>
    <property type="molecule type" value="Genomic_DNA"/>
</dbReference>
<dbReference type="Proteomes" id="UP000053127">
    <property type="component" value="Unassembled WGS sequence"/>
</dbReference>
<proteinExistence type="predicted"/>
<reference evidence="2 3" key="1">
    <citation type="submission" date="2015-10" db="EMBL/GenBank/DDBJ databases">
        <title>Draft genome sequence of Streptomyces yokosukanensis DSM 40224, type strain for the species Streptomyces yokosukanensis.</title>
        <authorList>
            <person name="Ruckert C."/>
            <person name="Winkler A."/>
            <person name="Kalinowski J."/>
            <person name="Kampfer P."/>
            <person name="Glaeser S."/>
        </authorList>
    </citation>
    <scope>NUCLEOTIDE SEQUENCE [LARGE SCALE GENOMIC DNA]</scope>
    <source>
        <strain evidence="2 3">DSM 40224</strain>
    </source>
</reference>
<dbReference type="RefSeq" id="WP_067127644.1">
    <property type="nucleotide sequence ID" value="NZ_KQ948215.1"/>
</dbReference>
<keyword evidence="3" id="KW-1185">Reference proteome</keyword>